<evidence type="ECO:0000313" key="2">
    <source>
        <dbReference type="EMBL" id="MBB5960631.1"/>
    </source>
</evidence>
<organism evidence="2 3">
    <name type="scientific">Saccharothrix tamanrassetensis</name>
    <dbReference type="NCBI Taxonomy" id="1051531"/>
    <lineage>
        <taxon>Bacteria</taxon>
        <taxon>Bacillati</taxon>
        <taxon>Actinomycetota</taxon>
        <taxon>Actinomycetes</taxon>
        <taxon>Pseudonocardiales</taxon>
        <taxon>Pseudonocardiaceae</taxon>
        <taxon>Saccharothrix</taxon>
    </lineage>
</organism>
<dbReference type="EMBL" id="JACHJN010000019">
    <property type="protein sequence ID" value="MBB5960631.1"/>
    <property type="molecule type" value="Genomic_DNA"/>
</dbReference>
<dbReference type="RefSeq" id="WP_184698997.1">
    <property type="nucleotide sequence ID" value="NZ_JACHJN010000019.1"/>
</dbReference>
<dbReference type="AlphaFoldDB" id="A0A841CS80"/>
<comment type="caution">
    <text evidence="2">The sequence shown here is derived from an EMBL/GenBank/DDBJ whole genome shotgun (WGS) entry which is preliminary data.</text>
</comment>
<keyword evidence="3" id="KW-1185">Reference proteome</keyword>
<evidence type="ECO:0000256" key="1">
    <source>
        <dbReference type="SAM" id="MobiDB-lite"/>
    </source>
</evidence>
<reference evidence="2 3" key="1">
    <citation type="submission" date="2020-08" db="EMBL/GenBank/DDBJ databases">
        <title>Genomic Encyclopedia of Type Strains, Phase III (KMG-III): the genomes of soil and plant-associated and newly described type strains.</title>
        <authorList>
            <person name="Whitman W."/>
        </authorList>
    </citation>
    <scope>NUCLEOTIDE SEQUENCE [LARGE SCALE GENOMIC DNA]</scope>
    <source>
        <strain evidence="2 3">CECT 8640</strain>
    </source>
</reference>
<name>A0A841CS80_9PSEU</name>
<proteinExistence type="predicted"/>
<sequence length="373" mass="41728">MHDTHTATPATLHDDARPPDTETGYPVPDRPIMKFTWHTGAWFDVFELHTALIKSDLARAQAEGRVVVYLSCPISSRGGGHFATNVDIANHTARRLTEQWGERFFFLNPAAYQLESRQGTGLITRHIAALQDKYPGLTLEQLLAQTHPTGGDYMRMWSRVLIEDDYLAHPTRKDLKLGGAFDAYYFLGPTDAREFFSLRSGGESLTDRMEGYFARRYTTDPQFYLDFGTVDDGAGGRRPLDPSRPQDAVVYEARRRAFLVYYGTRVSTAFSLGAHDEWNIHHRLNQARRADAAYGVGEEMAGFFDGRQFSLGDTEQETLPGYEVLDATARTRSAPDGATVPALSQAEVAWPYGTLPELVLPREPLDSTAQATR</sequence>
<accession>A0A841CS80</accession>
<feature type="region of interest" description="Disordered" evidence="1">
    <location>
        <begin position="1"/>
        <end position="28"/>
    </location>
</feature>
<dbReference type="Proteomes" id="UP000547510">
    <property type="component" value="Unassembled WGS sequence"/>
</dbReference>
<evidence type="ECO:0000313" key="3">
    <source>
        <dbReference type="Proteomes" id="UP000547510"/>
    </source>
</evidence>
<gene>
    <name evidence="2" type="ORF">FHS29_007259</name>
</gene>
<protein>
    <submittedName>
        <fullName evidence="2">Uncharacterized protein</fullName>
    </submittedName>
</protein>